<protein>
    <submittedName>
        <fullName evidence="4">Uncharacterized protein</fullName>
    </submittedName>
</protein>
<proteinExistence type="predicted"/>
<evidence type="ECO:0000313" key="5">
    <source>
        <dbReference type="Proteomes" id="UP000324800"/>
    </source>
</evidence>
<keyword evidence="2" id="KW-0812">Transmembrane</keyword>
<feature type="transmembrane region" description="Helical" evidence="2">
    <location>
        <begin position="207"/>
        <end position="235"/>
    </location>
</feature>
<feature type="chain" id="PRO_5023931443" evidence="3">
    <location>
        <begin position="17"/>
        <end position="329"/>
    </location>
</feature>
<gene>
    <name evidence="4" type="ORF">EZS28_016923</name>
</gene>
<reference evidence="4 5" key="1">
    <citation type="submission" date="2019-03" db="EMBL/GenBank/DDBJ databases">
        <title>Single cell metagenomics reveals metabolic interactions within the superorganism composed of flagellate Streblomastix strix and complex community of Bacteroidetes bacteria on its surface.</title>
        <authorList>
            <person name="Treitli S.C."/>
            <person name="Kolisko M."/>
            <person name="Husnik F."/>
            <person name="Keeling P."/>
            <person name="Hampl V."/>
        </authorList>
    </citation>
    <scope>NUCLEOTIDE SEQUENCE [LARGE SCALE GENOMIC DNA]</scope>
    <source>
        <strain evidence="4">ST1C</strain>
    </source>
</reference>
<keyword evidence="2" id="KW-1133">Transmembrane helix</keyword>
<dbReference type="EMBL" id="SNRW01004330">
    <property type="protein sequence ID" value="KAA6387553.1"/>
    <property type="molecule type" value="Genomic_DNA"/>
</dbReference>
<organism evidence="4 5">
    <name type="scientific">Streblomastix strix</name>
    <dbReference type="NCBI Taxonomy" id="222440"/>
    <lineage>
        <taxon>Eukaryota</taxon>
        <taxon>Metamonada</taxon>
        <taxon>Preaxostyla</taxon>
        <taxon>Oxymonadida</taxon>
        <taxon>Streblomastigidae</taxon>
        <taxon>Streblomastix</taxon>
    </lineage>
</organism>
<dbReference type="AlphaFoldDB" id="A0A5J4VZ51"/>
<keyword evidence="3" id="KW-0732">Signal</keyword>
<comment type="caution">
    <text evidence="4">The sequence shown here is derived from an EMBL/GenBank/DDBJ whole genome shotgun (WGS) entry which is preliminary data.</text>
</comment>
<sequence>MLSLVYILALLVKADSQVDCSIKADKFYTVSSKRSCLNYSRDDTTFKQFRNSAILLLPFSVQIQCKNYAQLNCYAQATRSIYDVPLSEFNEIDISGLQIDRIYMPGQKLLNEEKPASTVLINWAKGLSQDQNASLAKVNTVLQQEFWYDTARWQHEYDTMKVYIQGDGNKSVNYYLKSNMSFADVSKISDVDSPKKEEIDQDRRIEIFVLTIVYTFIGLVGISPFIGCCCCWYCWHHPYIETDEQIRQRQQREEKEGHEREQREEEMNAKYREKEQREERKRQERYEELEHQREARIYWEERQERERLEKKIQEDEYQAKIAHYQAYGY</sequence>
<keyword evidence="2" id="KW-0472">Membrane</keyword>
<feature type="signal peptide" evidence="3">
    <location>
        <begin position="1"/>
        <end position="16"/>
    </location>
</feature>
<evidence type="ECO:0000256" key="1">
    <source>
        <dbReference type="SAM" id="MobiDB-lite"/>
    </source>
</evidence>
<accession>A0A5J4VZ51</accession>
<evidence type="ECO:0000256" key="3">
    <source>
        <dbReference type="SAM" id="SignalP"/>
    </source>
</evidence>
<name>A0A5J4VZ51_9EUKA</name>
<evidence type="ECO:0000256" key="2">
    <source>
        <dbReference type="SAM" id="Phobius"/>
    </source>
</evidence>
<evidence type="ECO:0000313" key="4">
    <source>
        <dbReference type="EMBL" id="KAA6387553.1"/>
    </source>
</evidence>
<feature type="region of interest" description="Disordered" evidence="1">
    <location>
        <begin position="250"/>
        <end position="289"/>
    </location>
</feature>
<dbReference type="Proteomes" id="UP000324800">
    <property type="component" value="Unassembled WGS sequence"/>
</dbReference>